<dbReference type="InterPro" id="IPR014710">
    <property type="entry name" value="RmlC-like_jellyroll"/>
</dbReference>
<dbReference type="SUPFAM" id="SSF51206">
    <property type="entry name" value="cAMP-binding domain-like"/>
    <property type="match status" value="1"/>
</dbReference>
<gene>
    <name evidence="2" type="ORF">DXN04_30280</name>
</gene>
<sequence>MEALITYLLQFGYLTEQQIALIKNKAQWKQLPKGTSFSEAGKVSEEIGYVTEGVCRICYYNKSGEGFTRYFVYEDRFAADFSSFRDALPASEYIEAVTDCTLLVFSKENFNALDQAVPGWKDIFARITASVLENKMKAASNMLVQDAQSRYLHFIEYYPGLANRVPQAMLASYLGITPSSLSRIRKSLL</sequence>
<name>A0A3E1NT90_9BACT</name>
<comment type="caution">
    <text evidence="2">The sequence shown here is derived from an EMBL/GenBank/DDBJ whole genome shotgun (WGS) entry which is preliminary data.</text>
</comment>
<dbReference type="InterPro" id="IPR018490">
    <property type="entry name" value="cNMP-bd_dom_sf"/>
</dbReference>
<feature type="domain" description="Cyclic nucleotide-binding" evidence="1">
    <location>
        <begin position="29"/>
        <end position="113"/>
    </location>
</feature>
<dbReference type="OrthoDB" id="758145at2"/>
<dbReference type="Proteomes" id="UP000261174">
    <property type="component" value="Unassembled WGS sequence"/>
</dbReference>
<proteinExistence type="predicted"/>
<evidence type="ECO:0000313" key="2">
    <source>
        <dbReference type="EMBL" id="RFM31130.1"/>
    </source>
</evidence>
<protein>
    <submittedName>
        <fullName evidence="2">Crp/Fnr family transcriptional regulator</fullName>
    </submittedName>
</protein>
<accession>A0A3E1NT90</accession>
<evidence type="ECO:0000259" key="1">
    <source>
        <dbReference type="Pfam" id="PF00027"/>
    </source>
</evidence>
<dbReference type="Pfam" id="PF00027">
    <property type="entry name" value="cNMP_binding"/>
    <property type="match status" value="1"/>
</dbReference>
<keyword evidence="3" id="KW-1185">Reference proteome</keyword>
<dbReference type="RefSeq" id="WP_116857164.1">
    <property type="nucleotide sequence ID" value="NZ_QTJV01000016.1"/>
</dbReference>
<evidence type="ECO:0000313" key="3">
    <source>
        <dbReference type="Proteomes" id="UP000261174"/>
    </source>
</evidence>
<dbReference type="InterPro" id="IPR000595">
    <property type="entry name" value="cNMP-bd_dom"/>
</dbReference>
<dbReference type="EMBL" id="QTJV01000016">
    <property type="protein sequence ID" value="RFM31130.1"/>
    <property type="molecule type" value="Genomic_DNA"/>
</dbReference>
<reference evidence="2 3" key="1">
    <citation type="submission" date="2018-08" db="EMBL/GenBank/DDBJ databases">
        <title>Chitinophaga sp. K20C18050901, a novel bacterium isolated from forest soil.</title>
        <authorList>
            <person name="Wang C."/>
        </authorList>
    </citation>
    <scope>NUCLEOTIDE SEQUENCE [LARGE SCALE GENOMIC DNA]</scope>
    <source>
        <strain evidence="2 3">K20C18050901</strain>
    </source>
</reference>
<dbReference type="AlphaFoldDB" id="A0A3E1NT90"/>
<dbReference type="Gene3D" id="2.60.120.10">
    <property type="entry name" value="Jelly Rolls"/>
    <property type="match status" value="1"/>
</dbReference>
<dbReference type="CDD" id="cd00038">
    <property type="entry name" value="CAP_ED"/>
    <property type="match status" value="1"/>
</dbReference>
<organism evidence="2 3">
    <name type="scientific">Chitinophaga silvisoli</name>
    <dbReference type="NCBI Taxonomy" id="2291814"/>
    <lineage>
        <taxon>Bacteria</taxon>
        <taxon>Pseudomonadati</taxon>
        <taxon>Bacteroidota</taxon>
        <taxon>Chitinophagia</taxon>
        <taxon>Chitinophagales</taxon>
        <taxon>Chitinophagaceae</taxon>
        <taxon>Chitinophaga</taxon>
    </lineage>
</organism>